<feature type="transmembrane region" description="Helical" evidence="1">
    <location>
        <begin position="61"/>
        <end position="79"/>
    </location>
</feature>
<feature type="transmembrane region" description="Helical" evidence="1">
    <location>
        <begin position="91"/>
        <end position="111"/>
    </location>
</feature>
<keyword evidence="1" id="KW-1133">Transmembrane helix</keyword>
<organism evidence="2 3">
    <name type="scientific">Erythrobacter mangrovi</name>
    <dbReference type="NCBI Taxonomy" id="2739433"/>
    <lineage>
        <taxon>Bacteria</taxon>
        <taxon>Pseudomonadati</taxon>
        <taxon>Pseudomonadota</taxon>
        <taxon>Alphaproteobacteria</taxon>
        <taxon>Sphingomonadales</taxon>
        <taxon>Erythrobacteraceae</taxon>
        <taxon>Erythrobacter/Porphyrobacter group</taxon>
        <taxon>Erythrobacter</taxon>
    </lineage>
</organism>
<protein>
    <submittedName>
        <fullName evidence="2">Uncharacterized protein</fullName>
    </submittedName>
</protein>
<proteinExistence type="predicted"/>
<dbReference type="EMBL" id="CP053921">
    <property type="protein sequence ID" value="QKG70503.1"/>
    <property type="molecule type" value="Genomic_DNA"/>
</dbReference>
<dbReference type="Proteomes" id="UP000504693">
    <property type="component" value="Chromosome"/>
</dbReference>
<feature type="transmembrane region" description="Helical" evidence="1">
    <location>
        <begin position="38"/>
        <end position="54"/>
    </location>
</feature>
<evidence type="ECO:0000313" key="2">
    <source>
        <dbReference type="EMBL" id="QKG70503.1"/>
    </source>
</evidence>
<keyword evidence="3" id="KW-1185">Reference proteome</keyword>
<evidence type="ECO:0000313" key="3">
    <source>
        <dbReference type="Proteomes" id="UP000504693"/>
    </source>
</evidence>
<keyword evidence="1" id="KW-0472">Membrane</keyword>
<sequence>MSGAVPGGWKAFFWLACLYNLVIGLGAFLAAPWGSPDAVSAVLVACFGIVYGLVARDPVRFAPVLIPGIVGKAMVVLMIGLPNWRVGGDPALGAIVAGDLLFATGFAIFLWRQSRHA</sequence>
<name>A0A7D4B6Q6_9SPHN</name>
<keyword evidence="1" id="KW-0812">Transmembrane</keyword>
<accession>A0A7D4B6Q6</accession>
<dbReference type="RefSeq" id="WP_173212606.1">
    <property type="nucleotide sequence ID" value="NZ_CP053921.1"/>
</dbReference>
<reference evidence="2 3" key="1">
    <citation type="submission" date="2020-05" db="EMBL/GenBank/DDBJ databases">
        <title>Erythrobacter mangrovi sp. nov., isolated from rhizosphere soil of mangrove plant (Kandelia candel).</title>
        <authorList>
            <person name="Ye Y.H."/>
        </authorList>
    </citation>
    <scope>NUCLEOTIDE SEQUENCE [LARGE SCALE GENOMIC DNA]</scope>
    <source>
        <strain evidence="2 3">EB310</strain>
    </source>
</reference>
<feature type="transmembrane region" description="Helical" evidence="1">
    <location>
        <begin position="12"/>
        <end position="32"/>
    </location>
</feature>
<dbReference type="AlphaFoldDB" id="A0A7D4B6Q6"/>
<evidence type="ECO:0000256" key="1">
    <source>
        <dbReference type="SAM" id="Phobius"/>
    </source>
</evidence>
<gene>
    <name evidence="2" type="ORF">HQR01_03490</name>
</gene>
<dbReference type="KEGG" id="emv:HQR01_03490"/>